<protein>
    <submittedName>
        <fullName evidence="5">LacI family transcriptional regulator</fullName>
    </submittedName>
</protein>
<dbReference type="EMBL" id="QTTQ01000009">
    <property type="protein sequence ID" value="REE83543.1"/>
    <property type="molecule type" value="Genomic_DNA"/>
</dbReference>
<dbReference type="GO" id="GO:0000976">
    <property type="term" value="F:transcription cis-regulatory region binding"/>
    <property type="evidence" value="ECO:0007669"/>
    <property type="project" value="TreeGrafter"/>
</dbReference>
<gene>
    <name evidence="5" type="ORF">BX611_0834</name>
</gene>
<sequence length="344" mass="38927">MKNKSKRNSIKGIAAELGVSVTTVSFVLNGKAKEKRISEAVTKKILDYIELIGYRPNQLAQSLRTGKSKIIVFMVEDISNHFFSRLARIIEDIAYQKGYKVLFCSNENDDKKSLELIDLFKERQVDGFMIVPSPGIQDKIAALKAEKIPVVLCDRYFPDLDIDHVIIDNEKASYCACEHLIKNNFKNIALITTDVRQTQMLGRLEGYKKAMAAYQLPTNVLILPYKEKTTLQGKESITKFFYENPDLDAAFFTTNYLTKNGLAVIKESFPNALNKMGIVTFDDNELFTIYTPTITAVSQPLEEMAKELMKTMLALLKNPKVAHPPKKIVLKAKLVVRESSKVKE</sequence>
<dbReference type="Proteomes" id="UP000256429">
    <property type="component" value="Unassembled WGS sequence"/>
</dbReference>
<dbReference type="Gene3D" id="3.40.50.2300">
    <property type="match status" value="2"/>
</dbReference>
<reference evidence="5 6" key="1">
    <citation type="submission" date="2018-08" db="EMBL/GenBank/DDBJ databases">
        <title>Genomic Encyclopedia of Type Strains, Phase III (KMG-III): the genomes of soil and plant-associated and newly described type strains.</title>
        <authorList>
            <person name="Whitman W."/>
        </authorList>
    </citation>
    <scope>NUCLEOTIDE SEQUENCE [LARGE SCALE GENOMIC DNA]</scope>
    <source>
        <strain evidence="5 6">325-5</strain>
    </source>
</reference>
<evidence type="ECO:0000256" key="3">
    <source>
        <dbReference type="ARBA" id="ARBA00023163"/>
    </source>
</evidence>
<evidence type="ECO:0000259" key="4">
    <source>
        <dbReference type="PROSITE" id="PS50932"/>
    </source>
</evidence>
<dbReference type="AlphaFoldDB" id="A0A3D9RUB1"/>
<dbReference type="CDD" id="cd01392">
    <property type="entry name" value="HTH_LacI"/>
    <property type="match status" value="1"/>
</dbReference>
<dbReference type="Pfam" id="PF00532">
    <property type="entry name" value="Peripla_BP_1"/>
    <property type="match status" value="1"/>
</dbReference>
<dbReference type="OrthoDB" id="9768806at2"/>
<dbReference type="SUPFAM" id="SSF53822">
    <property type="entry name" value="Periplasmic binding protein-like I"/>
    <property type="match status" value="1"/>
</dbReference>
<proteinExistence type="predicted"/>
<dbReference type="InterPro" id="IPR010982">
    <property type="entry name" value="Lambda_DNA-bd_dom_sf"/>
</dbReference>
<keyword evidence="2" id="KW-0238">DNA-binding</keyword>
<dbReference type="PROSITE" id="PS50932">
    <property type="entry name" value="HTH_LACI_2"/>
    <property type="match status" value="1"/>
</dbReference>
<keyword evidence="1" id="KW-0805">Transcription regulation</keyword>
<dbReference type="Gene3D" id="1.10.260.40">
    <property type="entry name" value="lambda repressor-like DNA-binding domains"/>
    <property type="match status" value="1"/>
</dbReference>
<dbReference type="Pfam" id="PF00356">
    <property type="entry name" value="LacI"/>
    <property type="match status" value="1"/>
</dbReference>
<keyword evidence="6" id="KW-1185">Reference proteome</keyword>
<dbReference type="GO" id="GO:0003700">
    <property type="term" value="F:DNA-binding transcription factor activity"/>
    <property type="evidence" value="ECO:0007669"/>
    <property type="project" value="TreeGrafter"/>
</dbReference>
<organism evidence="5 6">
    <name type="scientific">Lutibacter oceani</name>
    <dbReference type="NCBI Taxonomy" id="1853311"/>
    <lineage>
        <taxon>Bacteria</taxon>
        <taxon>Pseudomonadati</taxon>
        <taxon>Bacteroidota</taxon>
        <taxon>Flavobacteriia</taxon>
        <taxon>Flavobacteriales</taxon>
        <taxon>Flavobacteriaceae</taxon>
        <taxon>Lutibacter</taxon>
    </lineage>
</organism>
<dbReference type="SMART" id="SM00354">
    <property type="entry name" value="HTH_LACI"/>
    <property type="match status" value="1"/>
</dbReference>
<dbReference type="PANTHER" id="PTHR30146:SF109">
    <property type="entry name" value="HTH-TYPE TRANSCRIPTIONAL REGULATOR GALS"/>
    <property type="match status" value="1"/>
</dbReference>
<dbReference type="RefSeq" id="WP_115878319.1">
    <property type="nucleotide sequence ID" value="NZ_QTTQ01000009.1"/>
</dbReference>
<comment type="caution">
    <text evidence="5">The sequence shown here is derived from an EMBL/GenBank/DDBJ whole genome shotgun (WGS) entry which is preliminary data.</text>
</comment>
<dbReference type="PANTHER" id="PTHR30146">
    <property type="entry name" value="LACI-RELATED TRANSCRIPTIONAL REPRESSOR"/>
    <property type="match status" value="1"/>
</dbReference>
<evidence type="ECO:0000313" key="6">
    <source>
        <dbReference type="Proteomes" id="UP000256429"/>
    </source>
</evidence>
<name>A0A3D9RUB1_9FLAO</name>
<dbReference type="SUPFAM" id="SSF47413">
    <property type="entry name" value="lambda repressor-like DNA-binding domains"/>
    <property type="match status" value="1"/>
</dbReference>
<accession>A0A3D9RUB1</accession>
<evidence type="ECO:0000256" key="1">
    <source>
        <dbReference type="ARBA" id="ARBA00023015"/>
    </source>
</evidence>
<dbReference type="InterPro" id="IPR028082">
    <property type="entry name" value="Peripla_BP_I"/>
</dbReference>
<feature type="domain" description="HTH lacI-type" evidence="4">
    <location>
        <begin position="13"/>
        <end position="65"/>
    </location>
</feature>
<keyword evidence="3" id="KW-0804">Transcription</keyword>
<evidence type="ECO:0000313" key="5">
    <source>
        <dbReference type="EMBL" id="REE83543.1"/>
    </source>
</evidence>
<dbReference type="InterPro" id="IPR000843">
    <property type="entry name" value="HTH_LacI"/>
</dbReference>
<evidence type="ECO:0000256" key="2">
    <source>
        <dbReference type="ARBA" id="ARBA00023125"/>
    </source>
</evidence>
<dbReference type="InterPro" id="IPR001761">
    <property type="entry name" value="Peripla_BP/Lac1_sug-bd_dom"/>
</dbReference>